<dbReference type="RefSeq" id="WP_225674554.1">
    <property type="nucleotide sequence ID" value="NZ_JAEDAH010000050.1"/>
</dbReference>
<accession>A0ABS7ZUD4</accession>
<proteinExistence type="predicted"/>
<dbReference type="SUPFAM" id="SSF46689">
    <property type="entry name" value="Homeodomain-like"/>
    <property type="match status" value="1"/>
</dbReference>
<dbReference type="InterPro" id="IPR041586">
    <property type="entry name" value="PsrA_TetR_C"/>
</dbReference>
<dbReference type="EMBL" id="JAEDAH010000050">
    <property type="protein sequence ID" value="MCA6064006.1"/>
    <property type="molecule type" value="Genomic_DNA"/>
</dbReference>
<evidence type="ECO:0000313" key="5">
    <source>
        <dbReference type="Proteomes" id="UP000714380"/>
    </source>
</evidence>
<dbReference type="PROSITE" id="PS01081">
    <property type="entry name" value="HTH_TETR_1"/>
    <property type="match status" value="1"/>
</dbReference>
<dbReference type="PROSITE" id="PS50977">
    <property type="entry name" value="HTH_TETR_2"/>
    <property type="match status" value="1"/>
</dbReference>
<dbReference type="Gene3D" id="1.10.357.10">
    <property type="entry name" value="Tetracycline Repressor, domain 2"/>
    <property type="match status" value="1"/>
</dbReference>
<dbReference type="Pfam" id="PF00440">
    <property type="entry name" value="TetR_N"/>
    <property type="match status" value="1"/>
</dbReference>
<dbReference type="InterPro" id="IPR023772">
    <property type="entry name" value="DNA-bd_HTH_TetR-type_CS"/>
</dbReference>
<feature type="DNA-binding region" description="H-T-H motif" evidence="2">
    <location>
        <begin position="27"/>
        <end position="46"/>
    </location>
</feature>
<keyword evidence="5" id="KW-1185">Reference proteome</keyword>
<dbReference type="SUPFAM" id="SSF48498">
    <property type="entry name" value="Tetracyclin repressor-like, C-terminal domain"/>
    <property type="match status" value="1"/>
</dbReference>
<evidence type="ECO:0000256" key="1">
    <source>
        <dbReference type="ARBA" id="ARBA00023125"/>
    </source>
</evidence>
<comment type="caution">
    <text evidence="4">The sequence shown here is derived from an EMBL/GenBank/DDBJ whole genome shotgun (WGS) entry which is preliminary data.</text>
</comment>
<name>A0ABS7ZUD4_9GAMM</name>
<dbReference type="InterPro" id="IPR036271">
    <property type="entry name" value="Tet_transcr_reg_TetR-rel_C_sf"/>
</dbReference>
<dbReference type="InterPro" id="IPR050109">
    <property type="entry name" value="HTH-type_TetR-like_transc_reg"/>
</dbReference>
<dbReference type="Proteomes" id="UP000714380">
    <property type="component" value="Unassembled WGS sequence"/>
</dbReference>
<evidence type="ECO:0000313" key="4">
    <source>
        <dbReference type="EMBL" id="MCA6064006.1"/>
    </source>
</evidence>
<feature type="domain" description="HTH tetR-type" evidence="3">
    <location>
        <begin position="4"/>
        <end position="64"/>
    </location>
</feature>
<dbReference type="InterPro" id="IPR009057">
    <property type="entry name" value="Homeodomain-like_sf"/>
</dbReference>
<protein>
    <submittedName>
        <fullName evidence="4">TetR family transcriptional regulator</fullName>
    </submittedName>
</protein>
<organism evidence="4 5">
    <name type="scientific">Thalassolituus marinus</name>
    <dbReference type="NCBI Taxonomy" id="671053"/>
    <lineage>
        <taxon>Bacteria</taxon>
        <taxon>Pseudomonadati</taxon>
        <taxon>Pseudomonadota</taxon>
        <taxon>Gammaproteobacteria</taxon>
        <taxon>Oceanospirillales</taxon>
        <taxon>Oceanospirillaceae</taxon>
        <taxon>Thalassolituus</taxon>
    </lineage>
</organism>
<gene>
    <name evidence="4" type="ORF">I9W95_10330</name>
</gene>
<sequence>MAQKDTVKNILNAAEELFSERGFAETSLRNITTKAGVNLAAVNYHFGSKKSLIQAVFARFLGPFSESLQEALAELQQRLNGEAPDMQELLMLLSHTALKAGHDSPRRLGIFMRLLGLAYTQGQGHLRRFLQKEYGAVFRTYMALVTAATPDLSDEDRFWRIHFSLGATVFTLSGAESLTAMAAHDLGKASDIAQVVDKLIPFLASGLNAPQQTV</sequence>
<dbReference type="PANTHER" id="PTHR30055">
    <property type="entry name" value="HTH-TYPE TRANSCRIPTIONAL REGULATOR RUTR"/>
    <property type="match status" value="1"/>
</dbReference>
<dbReference type="PANTHER" id="PTHR30055:SF235">
    <property type="entry name" value="TRANSCRIPTIONAL REGULATORY PROTEIN"/>
    <property type="match status" value="1"/>
</dbReference>
<evidence type="ECO:0000259" key="3">
    <source>
        <dbReference type="PROSITE" id="PS50977"/>
    </source>
</evidence>
<keyword evidence="1 2" id="KW-0238">DNA-binding</keyword>
<reference evidence="4 5" key="1">
    <citation type="submission" date="2020-12" db="EMBL/GenBank/DDBJ databases">
        <title>Novel Thalassolituus-related marine hydrocarbonoclastic bacteria mediated algae-derived hydrocarbons mineralization in twilight zone of the northern South China Sea.</title>
        <authorList>
            <person name="Dong C."/>
        </authorList>
    </citation>
    <scope>NUCLEOTIDE SEQUENCE [LARGE SCALE GENOMIC DNA]</scope>
    <source>
        <strain evidence="4 5">IMCC1826</strain>
    </source>
</reference>
<dbReference type="Pfam" id="PF17939">
    <property type="entry name" value="TetR_C_30"/>
    <property type="match status" value="1"/>
</dbReference>
<evidence type="ECO:0000256" key="2">
    <source>
        <dbReference type="PROSITE-ProRule" id="PRU00335"/>
    </source>
</evidence>
<dbReference type="InterPro" id="IPR001647">
    <property type="entry name" value="HTH_TetR"/>
</dbReference>
<dbReference type="PRINTS" id="PR00455">
    <property type="entry name" value="HTHTETR"/>
</dbReference>